<sequence length="84" mass="8477">MAIAELIPITAPVVSISGPPEFPGLIAASVCSALINEFSPAEPPAVTARSFALIIPKVTVPDNPSGEPIAITESPTATLSLSPN</sequence>
<evidence type="ECO:0000313" key="2">
    <source>
        <dbReference type="EMBL" id="CAB4756641.1"/>
    </source>
</evidence>
<dbReference type="EMBL" id="CAEZZI010000059">
    <property type="protein sequence ID" value="CAB4756641.1"/>
    <property type="molecule type" value="Genomic_DNA"/>
</dbReference>
<feature type="compositionally biased region" description="Polar residues" evidence="1">
    <location>
        <begin position="73"/>
        <end position="84"/>
    </location>
</feature>
<gene>
    <name evidence="2" type="ORF">UFOPK2842_00704</name>
</gene>
<proteinExistence type="predicted"/>
<feature type="region of interest" description="Disordered" evidence="1">
    <location>
        <begin position="65"/>
        <end position="84"/>
    </location>
</feature>
<reference evidence="2" key="1">
    <citation type="submission" date="2020-05" db="EMBL/GenBank/DDBJ databases">
        <authorList>
            <person name="Chiriac C."/>
            <person name="Salcher M."/>
            <person name="Ghai R."/>
            <person name="Kavagutti S V."/>
        </authorList>
    </citation>
    <scope>NUCLEOTIDE SEQUENCE</scope>
</reference>
<protein>
    <submittedName>
        <fullName evidence="2">Unannotated protein</fullName>
    </submittedName>
</protein>
<organism evidence="2">
    <name type="scientific">freshwater metagenome</name>
    <dbReference type="NCBI Taxonomy" id="449393"/>
    <lineage>
        <taxon>unclassified sequences</taxon>
        <taxon>metagenomes</taxon>
        <taxon>ecological metagenomes</taxon>
    </lineage>
</organism>
<name>A0A6J6UA07_9ZZZZ</name>
<dbReference type="AlphaFoldDB" id="A0A6J6UA07"/>
<accession>A0A6J6UA07</accession>
<evidence type="ECO:0000256" key="1">
    <source>
        <dbReference type="SAM" id="MobiDB-lite"/>
    </source>
</evidence>